<evidence type="ECO:0000256" key="2">
    <source>
        <dbReference type="ARBA" id="ARBA00022771"/>
    </source>
</evidence>
<dbReference type="InterPro" id="IPR000315">
    <property type="entry name" value="Znf_B-box"/>
</dbReference>
<dbReference type="PROSITE" id="PS50119">
    <property type="entry name" value="ZF_BBOX"/>
    <property type="match status" value="1"/>
</dbReference>
<evidence type="ECO:0000259" key="6">
    <source>
        <dbReference type="PROSITE" id="PS50119"/>
    </source>
</evidence>
<dbReference type="PANTHER" id="PTHR25462:SF296">
    <property type="entry name" value="MEIOTIC P26, ISOFORM F"/>
    <property type="match status" value="1"/>
</dbReference>
<name>A0ABM1I0K7_POLDO</name>
<dbReference type="PROSITE" id="PS50089">
    <property type="entry name" value="ZF_RING_2"/>
    <property type="match status" value="1"/>
</dbReference>
<dbReference type="Proteomes" id="UP000694924">
    <property type="component" value="Unplaced"/>
</dbReference>
<keyword evidence="1" id="KW-0479">Metal-binding</keyword>
<dbReference type="InterPro" id="IPR013083">
    <property type="entry name" value="Znf_RING/FYVE/PHD"/>
</dbReference>
<organism evidence="7 8">
    <name type="scientific">Polistes dominula</name>
    <name type="common">European paper wasp</name>
    <name type="synonym">Vespa dominula</name>
    <dbReference type="NCBI Taxonomy" id="743375"/>
    <lineage>
        <taxon>Eukaryota</taxon>
        <taxon>Metazoa</taxon>
        <taxon>Ecdysozoa</taxon>
        <taxon>Arthropoda</taxon>
        <taxon>Hexapoda</taxon>
        <taxon>Insecta</taxon>
        <taxon>Pterygota</taxon>
        <taxon>Neoptera</taxon>
        <taxon>Endopterygota</taxon>
        <taxon>Hymenoptera</taxon>
        <taxon>Apocrita</taxon>
        <taxon>Aculeata</taxon>
        <taxon>Vespoidea</taxon>
        <taxon>Vespidae</taxon>
        <taxon>Polistinae</taxon>
        <taxon>Polistini</taxon>
        <taxon>Polistes</taxon>
    </lineage>
</organism>
<evidence type="ECO:0000259" key="5">
    <source>
        <dbReference type="PROSITE" id="PS50089"/>
    </source>
</evidence>
<protein>
    <submittedName>
        <fullName evidence="8">Tripartite motif-containing protein 45-like</fullName>
    </submittedName>
</protein>
<dbReference type="InterPro" id="IPR018957">
    <property type="entry name" value="Znf_C3HC4_RING-type"/>
</dbReference>
<sequence length="359" mass="41777">MEFMELVNCSVKNQLEKNCFSNGKTIEEEIESNKYNNNENVTYFTNKKKYRNNQSIITIESKRISADARNGLRWSMEQKIGSLSYTFSDNENLNSEHNKEDKMQIIPNIHENKDFLCSRCGKKMREPRLLPCLHAMCSPCIFDLIEKANNVDSSKLQKNENINPICNIYERCPLCNFCLSSTYFIIPPPHYPLQHRLVMDAMRRKLADRILCDTCPDEVVAVVQCCACLRNFCSDCGNEHEEQTRMELKQGKHIIKPLWEATRIRRTILCQIHTSNALRYYCNACQQICCKECMWSIEHRGHASENAIGAGRRAAAYLTTMLEKAKTLLNSLLISYSEDVFSNDIFNEQEHFIDQWYVK</sequence>
<accession>A0ABM1I0K7</accession>
<dbReference type="SUPFAM" id="SSF57845">
    <property type="entry name" value="B-box zinc-binding domain"/>
    <property type="match status" value="1"/>
</dbReference>
<evidence type="ECO:0000313" key="8">
    <source>
        <dbReference type="RefSeq" id="XP_015173744.1"/>
    </source>
</evidence>
<evidence type="ECO:0000256" key="1">
    <source>
        <dbReference type="ARBA" id="ARBA00022723"/>
    </source>
</evidence>
<dbReference type="PROSITE" id="PS00518">
    <property type="entry name" value="ZF_RING_1"/>
    <property type="match status" value="1"/>
</dbReference>
<gene>
    <name evidence="8" type="primary">LOC107065002</name>
</gene>
<dbReference type="Pfam" id="PF00097">
    <property type="entry name" value="zf-C3HC4"/>
    <property type="match status" value="1"/>
</dbReference>
<dbReference type="Gene3D" id="3.30.160.60">
    <property type="entry name" value="Classic Zinc Finger"/>
    <property type="match status" value="1"/>
</dbReference>
<dbReference type="PANTHER" id="PTHR25462">
    <property type="entry name" value="BONUS, ISOFORM C-RELATED"/>
    <property type="match status" value="1"/>
</dbReference>
<dbReference type="CDD" id="cd19756">
    <property type="entry name" value="Bbox2"/>
    <property type="match status" value="1"/>
</dbReference>
<dbReference type="GeneID" id="107065002"/>
<dbReference type="RefSeq" id="XP_015173744.1">
    <property type="nucleotide sequence ID" value="XM_015318258.1"/>
</dbReference>
<feature type="domain" description="RING-type" evidence="5">
    <location>
        <begin position="117"/>
        <end position="176"/>
    </location>
</feature>
<feature type="domain" description="B box-type" evidence="6">
    <location>
        <begin position="265"/>
        <end position="307"/>
    </location>
</feature>
<dbReference type="Pfam" id="PF00643">
    <property type="entry name" value="zf-B_box"/>
    <property type="match status" value="1"/>
</dbReference>
<dbReference type="Gene3D" id="3.30.40.10">
    <property type="entry name" value="Zinc/RING finger domain, C3HC4 (zinc finger)"/>
    <property type="match status" value="1"/>
</dbReference>
<dbReference type="SMART" id="SM00184">
    <property type="entry name" value="RING"/>
    <property type="match status" value="1"/>
</dbReference>
<reference evidence="8" key="1">
    <citation type="submission" date="2025-08" db="UniProtKB">
        <authorList>
            <consortium name="RefSeq"/>
        </authorList>
    </citation>
    <scope>IDENTIFICATION</scope>
    <source>
        <tissue evidence="8">Whole body</tissue>
    </source>
</reference>
<keyword evidence="7" id="KW-1185">Reference proteome</keyword>
<evidence type="ECO:0000256" key="3">
    <source>
        <dbReference type="ARBA" id="ARBA00022833"/>
    </source>
</evidence>
<dbReference type="InterPro" id="IPR017907">
    <property type="entry name" value="Znf_RING_CS"/>
</dbReference>
<evidence type="ECO:0000313" key="7">
    <source>
        <dbReference type="Proteomes" id="UP000694924"/>
    </source>
</evidence>
<dbReference type="SUPFAM" id="SSF57850">
    <property type="entry name" value="RING/U-box"/>
    <property type="match status" value="1"/>
</dbReference>
<proteinExistence type="predicted"/>
<keyword evidence="2 4" id="KW-0863">Zinc-finger</keyword>
<dbReference type="InterPro" id="IPR001841">
    <property type="entry name" value="Znf_RING"/>
</dbReference>
<dbReference type="InterPro" id="IPR047153">
    <property type="entry name" value="TRIM45/56/19-like"/>
</dbReference>
<evidence type="ECO:0000256" key="4">
    <source>
        <dbReference type="PROSITE-ProRule" id="PRU00024"/>
    </source>
</evidence>
<keyword evidence="3" id="KW-0862">Zinc</keyword>